<evidence type="ECO:0000313" key="2">
    <source>
        <dbReference type="Proteomes" id="UP000199345"/>
    </source>
</evidence>
<evidence type="ECO:0000313" key="1">
    <source>
        <dbReference type="EMBL" id="SET26503.1"/>
    </source>
</evidence>
<proteinExistence type="predicted"/>
<dbReference type="AlphaFoldDB" id="A0A1I0D2R7"/>
<gene>
    <name evidence="1" type="ORF">SAMN05216326_1184</name>
</gene>
<protein>
    <submittedName>
        <fullName evidence="1">Uncharacterized protein</fullName>
    </submittedName>
</protein>
<name>A0A1I0D2R7_9PROT</name>
<sequence>MRNDNGKIIDIHCYMHNILYVRILIWSGSLGCHDLGGLKFTQIIYGINKRKKPELDQYLTYSTIEWFVLPPKNLIRKFKCEQLAEL</sequence>
<reference evidence="2" key="1">
    <citation type="submission" date="2016-10" db="EMBL/GenBank/DDBJ databases">
        <authorList>
            <person name="Varghese N."/>
            <person name="Submissions S."/>
        </authorList>
    </citation>
    <scope>NUCLEOTIDE SEQUENCE [LARGE SCALE GENOMIC DNA]</scope>
    <source>
        <strain evidence="2">Nm71</strain>
    </source>
</reference>
<organism evidence="1 2">
    <name type="scientific">Nitrosomonas marina</name>
    <dbReference type="NCBI Taxonomy" id="917"/>
    <lineage>
        <taxon>Bacteria</taxon>
        <taxon>Pseudomonadati</taxon>
        <taxon>Pseudomonadota</taxon>
        <taxon>Betaproteobacteria</taxon>
        <taxon>Nitrosomonadales</taxon>
        <taxon>Nitrosomonadaceae</taxon>
        <taxon>Nitrosomonas</taxon>
    </lineage>
</organism>
<dbReference type="Proteomes" id="UP000199345">
    <property type="component" value="Unassembled WGS sequence"/>
</dbReference>
<dbReference type="EMBL" id="FOIA01000018">
    <property type="protein sequence ID" value="SET26503.1"/>
    <property type="molecule type" value="Genomic_DNA"/>
</dbReference>
<keyword evidence="2" id="KW-1185">Reference proteome</keyword>
<accession>A0A1I0D2R7</accession>